<evidence type="ECO:0000313" key="3">
    <source>
        <dbReference type="Proteomes" id="UP000027345"/>
    </source>
</evidence>
<gene>
    <name evidence="2" type="ORF">DV20_07765</name>
</gene>
<sequence length="118" mass="12610">MATVAELMEANLLRVFNERDDERRAKAIAETYAPDVTFADPEGVATGHEELNAKARALLAQSPGFVFSAAGPALVNHDLGHLAWAFGPDGEPPVVRGIDVALVEDGVIKKLYTMLLPA</sequence>
<evidence type="ECO:0000259" key="1">
    <source>
        <dbReference type="Pfam" id="PF12680"/>
    </source>
</evidence>
<dbReference type="Gene3D" id="3.10.450.50">
    <property type="match status" value="1"/>
</dbReference>
<dbReference type="STRING" id="287986.DV20_07765"/>
<dbReference type="SUPFAM" id="SSF54427">
    <property type="entry name" value="NTF2-like"/>
    <property type="match status" value="1"/>
</dbReference>
<name>A0A066UAL8_9PSEU</name>
<proteinExistence type="predicted"/>
<dbReference type="OrthoDB" id="7064268at2"/>
<accession>A0A066UAL8</accession>
<dbReference type="RefSeq" id="WP_043777719.1">
    <property type="nucleotide sequence ID" value="NZ_JMQI01000014.1"/>
</dbReference>
<evidence type="ECO:0000313" key="2">
    <source>
        <dbReference type="EMBL" id="KDN22922.1"/>
    </source>
</evidence>
<dbReference type="EMBL" id="JMQI01000014">
    <property type="protein sequence ID" value="KDN22922.1"/>
    <property type="molecule type" value="Genomic_DNA"/>
</dbReference>
<reference evidence="2 3" key="1">
    <citation type="submission" date="2014-05" db="EMBL/GenBank/DDBJ databases">
        <title>Draft genome sequence of Amycolatopsis rifamycinica DSM 46095.</title>
        <authorList>
            <person name="Lal R."/>
            <person name="Saxena A."/>
            <person name="Kumari R."/>
            <person name="Mukherjee U."/>
            <person name="Singh P."/>
            <person name="Sangwan N."/>
            <person name="Mahato N.K."/>
        </authorList>
    </citation>
    <scope>NUCLEOTIDE SEQUENCE [LARGE SCALE GENOMIC DNA]</scope>
    <source>
        <strain evidence="2 3">DSM 46095</strain>
    </source>
</reference>
<dbReference type="eggNOG" id="COG0346">
    <property type="taxonomic scope" value="Bacteria"/>
</dbReference>
<keyword evidence="3" id="KW-1185">Reference proteome</keyword>
<organism evidence="2 3">
    <name type="scientific">Amycolatopsis rifamycinica</name>
    <dbReference type="NCBI Taxonomy" id="287986"/>
    <lineage>
        <taxon>Bacteria</taxon>
        <taxon>Bacillati</taxon>
        <taxon>Actinomycetota</taxon>
        <taxon>Actinomycetes</taxon>
        <taxon>Pseudonocardiales</taxon>
        <taxon>Pseudonocardiaceae</taxon>
        <taxon>Amycolatopsis</taxon>
    </lineage>
</organism>
<dbReference type="InterPro" id="IPR037401">
    <property type="entry name" value="SnoaL-like"/>
</dbReference>
<dbReference type="InterPro" id="IPR032710">
    <property type="entry name" value="NTF2-like_dom_sf"/>
</dbReference>
<feature type="domain" description="SnoaL-like" evidence="1">
    <location>
        <begin position="21"/>
        <end position="109"/>
    </location>
</feature>
<dbReference type="Pfam" id="PF12680">
    <property type="entry name" value="SnoaL_2"/>
    <property type="match status" value="1"/>
</dbReference>
<comment type="caution">
    <text evidence="2">The sequence shown here is derived from an EMBL/GenBank/DDBJ whole genome shotgun (WGS) entry which is preliminary data.</text>
</comment>
<dbReference type="Proteomes" id="UP000027345">
    <property type="component" value="Unassembled WGS sequence"/>
</dbReference>
<dbReference type="AlphaFoldDB" id="A0A066UAL8"/>
<protein>
    <recommendedName>
        <fullName evidence="1">SnoaL-like domain-containing protein</fullName>
    </recommendedName>
</protein>